<comment type="caution">
    <text evidence="2">The sequence shown here is derived from an EMBL/GenBank/DDBJ whole genome shotgun (WGS) entry which is preliminary data.</text>
</comment>
<keyword evidence="1" id="KW-0732">Signal</keyword>
<feature type="signal peptide" evidence="1">
    <location>
        <begin position="1"/>
        <end position="23"/>
    </location>
</feature>
<gene>
    <name evidence="2" type="ORF">KDA_72660</name>
</gene>
<reference evidence="3" key="1">
    <citation type="submission" date="2018-12" db="EMBL/GenBank/DDBJ databases">
        <title>Tengunoibacter tsumagoiensis gen. nov., sp. nov., Dictyobacter kobayashii sp. nov., D. alpinus sp. nov., and D. joshuensis sp. nov. and description of Dictyobacteraceae fam. nov. within the order Ktedonobacterales isolated from Tengu-no-mugimeshi.</title>
        <authorList>
            <person name="Wang C.M."/>
            <person name="Zheng Y."/>
            <person name="Sakai Y."/>
            <person name="Toyoda A."/>
            <person name="Minakuchi Y."/>
            <person name="Abe K."/>
            <person name="Yokota A."/>
            <person name="Yabe S."/>
        </authorList>
    </citation>
    <scope>NUCLEOTIDE SEQUENCE [LARGE SCALE GENOMIC DNA]</scope>
    <source>
        <strain evidence="3">Uno16</strain>
    </source>
</reference>
<name>A0A402BKB6_9CHLR</name>
<dbReference type="EMBL" id="BIFT01000002">
    <property type="protein sequence ID" value="GCE31782.1"/>
    <property type="molecule type" value="Genomic_DNA"/>
</dbReference>
<keyword evidence="3" id="KW-1185">Reference proteome</keyword>
<accession>A0A402BKB6</accession>
<protein>
    <submittedName>
        <fullName evidence="2">Uncharacterized protein</fullName>
    </submittedName>
</protein>
<dbReference type="OrthoDB" id="166558at2"/>
<evidence type="ECO:0000256" key="1">
    <source>
        <dbReference type="SAM" id="SignalP"/>
    </source>
</evidence>
<evidence type="ECO:0000313" key="3">
    <source>
        <dbReference type="Proteomes" id="UP000287171"/>
    </source>
</evidence>
<evidence type="ECO:0000313" key="2">
    <source>
        <dbReference type="EMBL" id="GCE31782.1"/>
    </source>
</evidence>
<sequence length="399" mass="41920">MSFSIGTRIAVSALCLACAGSFAAPATQIHADTIKNSSCQSWQLMSSPNPGMVNSSLGLAASAGNDVWMVGQQNGTTKDPHVAPLLEHWDGSKWSGMSVPATKAISVLFAVTTNSPQDAWAVGINADKNAPTSTLTEHWDGKQWRSVASPNVSGANANNFLYGVAASRANDVWAVGEANAKQSKSSALLEHWDGKQWSLVASPNVVQGANHLQNVTSLSPNDAWAVGSVNINNQSATPLIEHWDGKQWRLIDSPNVAGHVNALTGISASAPNDIWAVGTSIDPKSGDSRPLLEHWDGKQWSMLPDVGLVSDGGLQSVIALSPTNVWGAGSQINDQSKEVPLLEHWDGKQWSIVASPNSQADGSSLNTIIRIPGTARLIGSGTSYTKDTASTLVISTSCS</sequence>
<feature type="chain" id="PRO_5019185681" evidence="1">
    <location>
        <begin position="24"/>
        <end position="399"/>
    </location>
</feature>
<dbReference type="Proteomes" id="UP000287171">
    <property type="component" value="Unassembled WGS sequence"/>
</dbReference>
<proteinExistence type="predicted"/>
<dbReference type="AlphaFoldDB" id="A0A402BKB6"/>
<organism evidence="2 3">
    <name type="scientific">Dictyobacter alpinus</name>
    <dbReference type="NCBI Taxonomy" id="2014873"/>
    <lineage>
        <taxon>Bacteria</taxon>
        <taxon>Bacillati</taxon>
        <taxon>Chloroflexota</taxon>
        <taxon>Ktedonobacteria</taxon>
        <taxon>Ktedonobacterales</taxon>
        <taxon>Dictyobacteraceae</taxon>
        <taxon>Dictyobacter</taxon>
    </lineage>
</organism>
<dbReference type="RefSeq" id="WP_126631714.1">
    <property type="nucleotide sequence ID" value="NZ_BIFT01000002.1"/>
</dbReference>